<feature type="transmembrane region" description="Helical" evidence="8">
    <location>
        <begin position="90"/>
        <end position="110"/>
    </location>
</feature>
<evidence type="ECO:0000313" key="9">
    <source>
        <dbReference type="EMBL" id="UOQ57640.1"/>
    </source>
</evidence>
<reference evidence="9 10" key="1">
    <citation type="submission" date="2022-04" db="EMBL/GenBank/DDBJ databases">
        <title>Leucobacter sp. isolated from rhizosphere of garlic.</title>
        <authorList>
            <person name="Won M."/>
            <person name="Lee C.-M."/>
            <person name="Woen H.-Y."/>
            <person name="Kwon S.-W."/>
        </authorList>
    </citation>
    <scope>NUCLEOTIDE SEQUENCE [LARGE SCALE GENOMIC DNA]</scope>
    <source>
        <strain evidence="9 10">H21R-40</strain>
    </source>
</reference>
<dbReference type="RefSeq" id="WP_244728452.1">
    <property type="nucleotide sequence ID" value="NZ_CP095045.1"/>
</dbReference>
<organism evidence="9 10">
    <name type="scientific">Leucobacter allii</name>
    <dbReference type="NCBI Taxonomy" id="2932247"/>
    <lineage>
        <taxon>Bacteria</taxon>
        <taxon>Bacillati</taxon>
        <taxon>Actinomycetota</taxon>
        <taxon>Actinomycetes</taxon>
        <taxon>Micrococcales</taxon>
        <taxon>Microbacteriaceae</taxon>
        <taxon>Leucobacter</taxon>
    </lineage>
</organism>
<keyword evidence="3" id="KW-0813">Transport</keyword>
<sequence>MPGTTTDRMALAAAAARSPAARAPRFAWRMRSGAVIAALGALLVVSLVLATVLGSVPVPMSSLVTAATSPPSEWGPNEAILMQVRIPRVVTAAVVGAGLAMAGVAMQTALRNPLAEPYLLGISSGASFGAVSVILLGVSLALPLAAFIGGLAALAATLLLGRMRGSAQATRVILAGVAVTALFSAFTSLTIFRSRDNDSYRQVLHWLLGSLSSVTWSSAAIAAVSLVLFGGALIVIHRLLDVLLLGDEEIHSLGLDAKRARAGVLIPASLLAAGMVSVSGSIGFVGLIVPHIVRRTARFSQRGLLVASAIAGAVLLVLADAASRFVVAPQELPVGIMTAVLGAIVFAGIMLQRNREVA</sequence>
<dbReference type="CDD" id="cd06550">
    <property type="entry name" value="TM_ABC_iron-siderophores_like"/>
    <property type="match status" value="1"/>
</dbReference>
<keyword evidence="5 8" id="KW-0812">Transmembrane</keyword>
<comment type="similarity">
    <text evidence="2">Belongs to the binding-protein-dependent transport system permease family. FecCD subfamily.</text>
</comment>
<dbReference type="InterPro" id="IPR000522">
    <property type="entry name" value="ABC_transptr_permease_BtuC"/>
</dbReference>
<protein>
    <submittedName>
        <fullName evidence="9">Iron ABC transporter permease</fullName>
    </submittedName>
</protein>
<dbReference type="Pfam" id="PF01032">
    <property type="entry name" value="FecCD"/>
    <property type="match status" value="1"/>
</dbReference>
<dbReference type="Gene3D" id="1.10.3470.10">
    <property type="entry name" value="ABC transporter involved in vitamin B12 uptake, BtuC"/>
    <property type="match status" value="1"/>
</dbReference>
<feature type="transmembrane region" description="Helical" evidence="8">
    <location>
        <begin position="117"/>
        <end position="136"/>
    </location>
</feature>
<keyword evidence="7 8" id="KW-0472">Membrane</keyword>
<dbReference type="SUPFAM" id="SSF81345">
    <property type="entry name" value="ABC transporter involved in vitamin B12 uptake, BtuC"/>
    <property type="match status" value="1"/>
</dbReference>
<keyword evidence="6 8" id="KW-1133">Transmembrane helix</keyword>
<feature type="transmembrane region" description="Helical" evidence="8">
    <location>
        <begin position="172"/>
        <end position="194"/>
    </location>
</feature>
<dbReference type="PANTHER" id="PTHR30472">
    <property type="entry name" value="FERRIC ENTEROBACTIN TRANSPORT SYSTEM PERMEASE PROTEIN"/>
    <property type="match status" value="1"/>
</dbReference>
<evidence type="ECO:0000256" key="8">
    <source>
        <dbReference type="SAM" id="Phobius"/>
    </source>
</evidence>
<dbReference type="InterPro" id="IPR037294">
    <property type="entry name" value="ABC_BtuC-like"/>
</dbReference>
<evidence type="ECO:0000256" key="3">
    <source>
        <dbReference type="ARBA" id="ARBA00022448"/>
    </source>
</evidence>
<feature type="transmembrane region" description="Helical" evidence="8">
    <location>
        <begin position="214"/>
        <end position="236"/>
    </location>
</feature>
<feature type="transmembrane region" description="Helical" evidence="8">
    <location>
        <begin position="304"/>
        <end position="326"/>
    </location>
</feature>
<accession>A0ABY4FMZ1</accession>
<evidence type="ECO:0000256" key="4">
    <source>
        <dbReference type="ARBA" id="ARBA00022475"/>
    </source>
</evidence>
<evidence type="ECO:0000256" key="2">
    <source>
        <dbReference type="ARBA" id="ARBA00007935"/>
    </source>
</evidence>
<keyword evidence="10" id="KW-1185">Reference proteome</keyword>
<evidence type="ECO:0000313" key="10">
    <source>
        <dbReference type="Proteomes" id="UP000831786"/>
    </source>
</evidence>
<evidence type="ECO:0000256" key="6">
    <source>
        <dbReference type="ARBA" id="ARBA00022989"/>
    </source>
</evidence>
<comment type="subcellular location">
    <subcellularLocation>
        <location evidence="1">Cell membrane</location>
        <topology evidence="1">Multi-pass membrane protein</topology>
    </subcellularLocation>
</comment>
<evidence type="ECO:0000256" key="1">
    <source>
        <dbReference type="ARBA" id="ARBA00004651"/>
    </source>
</evidence>
<feature type="transmembrane region" description="Helical" evidence="8">
    <location>
        <begin position="142"/>
        <end position="160"/>
    </location>
</feature>
<dbReference type="PANTHER" id="PTHR30472:SF25">
    <property type="entry name" value="ABC TRANSPORTER PERMEASE PROTEIN MJ0876-RELATED"/>
    <property type="match status" value="1"/>
</dbReference>
<gene>
    <name evidence="9" type="ORF">MUN78_02005</name>
</gene>
<dbReference type="Proteomes" id="UP000831786">
    <property type="component" value="Chromosome"/>
</dbReference>
<evidence type="ECO:0000256" key="7">
    <source>
        <dbReference type="ARBA" id="ARBA00023136"/>
    </source>
</evidence>
<keyword evidence="4" id="KW-1003">Cell membrane</keyword>
<evidence type="ECO:0000256" key="5">
    <source>
        <dbReference type="ARBA" id="ARBA00022692"/>
    </source>
</evidence>
<proteinExistence type="inferred from homology"/>
<dbReference type="EMBL" id="CP095045">
    <property type="protein sequence ID" value="UOQ57640.1"/>
    <property type="molecule type" value="Genomic_DNA"/>
</dbReference>
<feature type="transmembrane region" description="Helical" evidence="8">
    <location>
        <begin position="332"/>
        <end position="351"/>
    </location>
</feature>
<name>A0ABY4FMZ1_9MICO</name>